<protein>
    <submittedName>
        <fullName evidence="3">Uncharacterized protein</fullName>
    </submittedName>
</protein>
<accession>A0AAD5URU1</accession>
<dbReference type="AlphaFoldDB" id="A0AAD5URU1"/>
<sequence length="208" mass="22929">MPRAGQQDTNQLADKLIAAIRDGDPAILVGLTDRFEDVFQSLDRFNEVDYCCVDEGRLLSMIHSAYRLGKVDPNVVKSLVILESLLSDSRILDALRDNFGSEYAGPKTDILHMMEGCSVLPDTGSDAGPLRLPEVLPPRIRRVPRRAQAQEPSELSQLEVPQTEVHTSDKEVATPSRSKGCAKQFCSFVTMALYAMAVAAVFAYLLVF</sequence>
<organism evidence="3 4">
    <name type="scientific">Meripilus lineatus</name>
    <dbReference type="NCBI Taxonomy" id="2056292"/>
    <lineage>
        <taxon>Eukaryota</taxon>
        <taxon>Fungi</taxon>
        <taxon>Dikarya</taxon>
        <taxon>Basidiomycota</taxon>
        <taxon>Agaricomycotina</taxon>
        <taxon>Agaricomycetes</taxon>
        <taxon>Polyporales</taxon>
        <taxon>Meripilaceae</taxon>
        <taxon>Meripilus</taxon>
    </lineage>
</organism>
<keyword evidence="2" id="KW-0812">Transmembrane</keyword>
<comment type="caution">
    <text evidence="3">The sequence shown here is derived from an EMBL/GenBank/DDBJ whole genome shotgun (WGS) entry which is preliminary data.</text>
</comment>
<evidence type="ECO:0000256" key="2">
    <source>
        <dbReference type="SAM" id="Phobius"/>
    </source>
</evidence>
<evidence type="ECO:0000256" key="1">
    <source>
        <dbReference type="SAM" id="MobiDB-lite"/>
    </source>
</evidence>
<keyword evidence="2" id="KW-0472">Membrane</keyword>
<dbReference type="Proteomes" id="UP001212997">
    <property type="component" value="Unassembled WGS sequence"/>
</dbReference>
<feature type="compositionally biased region" description="Polar residues" evidence="1">
    <location>
        <begin position="150"/>
        <end position="160"/>
    </location>
</feature>
<keyword evidence="4" id="KW-1185">Reference proteome</keyword>
<dbReference type="EMBL" id="JANAWD010000754">
    <property type="protein sequence ID" value="KAJ3476087.1"/>
    <property type="molecule type" value="Genomic_DNA"/>
</dbReference>
<name>A0AAD5URU1_9APHY</name>
<proteinExistence type="predicted"/>
<reference evidence="3" key="1">
    <citation type="submission" date="2022-07" db="EMBL/GenBank/DDBJ databases">
        <title>Genome Sequence of Physisporinus lineatus.</title>
        <authorList>
            <person name="Buettner E."/>
        </authorList>
    </citation>
    <scope>NUCLEOTIDE SEQUENCE</scope>
    <source>
        <strain evidence="3">VT162</strain>
    </source>
</reference>
<feature type="region of interest" description="Disordered" evidence="1">
    <location>
        <begin position="144"/>
        <end position="172"/>
    </location>
</feature>
<evidence type="ECO:0000313" key="4">
    <source>
        <dbReference type="Proteomes" id="UP001212997"/>
    </source>
</evidence>
<gene>
    <name evidence="3" type="ORF">NLI96_g11403</name>
</gene>
<feature type="transmembrane region" description="Helical" evidence="2">
    <location>
        <begin position="185"/>
        <end position="207"/>
    </location>
</feature>
<evidence type="ECO:0000313" key="3">
    <source>
        <dbReference type="EMBL" id="KAJ3476087.1"/>
    </source>
</evidence>
<keyword evidence="2" id="KW-1133">Transmembrane helix</keyword>